<reference evidence="2" key="1">
    <citation type="submission" date="2017-10" db="EMBL/GenBank/DDBJ databases">
        <authorList>
            <person name="Regsiter A."/>
            <person name="William W."/>
        </authorList>
    </citation>
    <scope>NUCLEOTIDE SEQUENCE [LARGE SCALE GENOMIC DNA]</scope>
</reference>
<dbReference type="Proteomes" id="UP000233769">
    <property type="component" value="Chromosome tk0001"/>
</dbReference>
<sequence>MQHEASPLDLTAARERLEAEVNMLSVSHMAHKRQGFILVLGDSHPFHEVDEASLFERVFGDRLGRDYWQWWFEDDASPLYLFAGMLAAHNAKAAPPDERDNYLKYLEKHKPQDLREGLRFWAQAHEDPLKERHYNSILAAFQQAAINGDTWLRTGHDRPDGFDDLLRGQFAAVRNTGLLVRRRSAALWLANHSEFRSLLPRSARDFLLGSPPADNLLVDAGSPPPVAKLAGKRGRPKGQPYAEADRALFPVVEDMMRNEGITLYAASQKIADKLAGTGTLTSRAIRFRGFYKSQSP</sequence>
<accession>A0A2N9ASG2</accession>
<dbReference type="EMBL" id="LT962688">
    <property type="protein sequence ID" value="SOR30304.1"/>
    <property type="molecule type" value="Genomic_DNA"/>
</dbReference>
<gene>
    <name evidence="1" type="ORF">TK0001_3702</name>
</gene>
<organism evidence="1 2">
    <name type="scientific">Methylorubrum extorquens</name>
    <name type="common">Methylobacterium dichloromethanicum</name>
    <name type="synonym">Methylobacterium extorquens</name>
    <dbReference type="NCBI Taxonomy" id="408"/>
    <lineage>
        <taxon>Bacteria</taxon>
        <taxon>Pseudomonadati</taxon>
        <taxon>Pseudomonadota</taxon>
        <taxon>Alphaproteobacteria</taxon>
        <taxon>Hyphomicrobiales</taxon>
        <taxon>Methylobacteriaceae</taxon>
        <taxon>Methylorubrum</taxon>
    </lineage>
</organism>
<proteinExistence type="predicted"/>
<evidence type="ECO:0000313" key="1">
    <source>
        <dbReference type="EMBL" id="SOR30304.1"/>
    </source>
</evidence>
<protein>
    <submittedName>
        <fullName evidence="1">Uncharacterized protein</fullName>
    </submittedName>
</protein>
<name>A0A2N9ASG2_METEX</name>
<dbReference type="AlphaFoldDB" id="A0A2N9ASG2"/>
<evidence type="ECO:0000313" key="2">
    <source>
        <dbReference type="Proteomes" id="UP000233769"/>
    </source>
</evidence>